<dbReference type="Proteomes" id="UP000564496">
    <property type="component" value="Unassembled WGS sequence"/>
</dbReference>
<gene>
    <name evidence="1" type="ORF">BJ988_005730</name>
</gene>
<protein>
    <submittedName>
        <fullName evidence="1">Uncharacterized protein</fullName>
    </submittedName>
</protein>
<keyword evidence="2" id="KW-1185">Reference proteome</keyword>
<dbReference type="EMBL" id="JACBZR010000001">
    <property type="protein sequence ID" value="NYI81082.1"/>
    <property type="molecule type" value="Genomic_DNA"/>
</dbReference>
<evidence type="ECO:0000313" key="2">
    <source>
        <dbReference type="Proteomes" id="UP000564496"/>
    </source>
</evidence>
<organism evidence="1 2">
    <name type="scientific">Nocardioides panzhihuensis</name>
    <dbReference type="NCBI Taxonomy" id="860243"/>
    <lineage>
        <taxon>Bacteria</taxon>
        <taxon>Bacillati</taxon>
        <taxon>Actinomycetota</taxon>
        <taxon>Actinomycetes</taxon>
        <taxon>Propionibacteriales</taxon>
        <taxon>Nocardioidaceae</taxon>
        <taxon>Nocardioides</taxon>
    </lineage>
</organism>
<sequence length="117" mass="13415">MITDSAMCLPRSFDGNYRNLTMKHYGGRPKGYTKNVYLVTHLYKPQTSGDWTLTQRRQFGNSVGWKTMASVSTPNTLVADRRSSKYCPSVWWVSGLQSGSRYDMRKYSVGIQYRVLA</sequence>
<dbReference type="RefSeq" id="WP_179661185.1">
    <property type="nucleotide sequence ID" value="NZ_JACBZR010000001.1"/>
</dbReference>
<proteinExistence type="predicted"/>
<comment type="caution">
    <text evidence="1">The sequence shown here is derived from an EMBL/GenBank/DDBJ whole genome shotgun (WGS) entry which is preliminary data.</text>
</comment>
<accession>A0A7Z0IVK1</accession>
<name>A0A7Z0IVK1_9ACTN</name>
<evidence type="ECO:0000313" key="1">
    <source>
        <dbReference type="EMBL" id="NYI81082.1"/>
    </source>
</evidence>
<dbReference type="AlphaFoldDB" id="A0A7Z0IVK1"/>
<reference evidence="1 2" key="1">
    <citation type="submission" date="2020-07" db="EMBL/GenBank/DDBJ databases">
        <title>Sequencing the genomes of 1000 actinobacteria strains.</title>
        <authorList>
            <person name="Klenk H.-P."/>
        </authorList>
    </citation>
    <scope>NUCLEOTIDE SEQUENCE [LARGE SCALE GENOMIC DNA]</scope>
    <source>
        <strain evidence="1 2">DSM 26487</strain>
    </source>
</reference>